<dbReference type="CDD" id="cd00063">
    <property type="entry name" value="FN3"/>
    <property type="match status" value="1"/>
</dbReference>
<gene>
    <name evidence="5" type="ORF">RM609_20420</name>
</gene>
<keyword evidence="3" id="KW-0732">Signal</keyword>
<protein>
    <recommendedName>
        <fullName evidence="4">Fibronectin type-III domain-containing protein</fullName>
    </recommendedName>
</protein>
<name>A0ABU2SR15_9ACTN</name>
<keyword evidence="1" id="KW-0326">Glycosidase</keyword>
<dbReference type="Gene3D" id="2.60.40.10">
    <property type="entry name" value="Immunoglobulins"/>
    <property type="match status" value="2"/>
</dbReference>
<evidence type="ECO:0000256" key="2">
    <source>
        <dbReference type="ARBA" id="ARBA00023326"/>
    </source>
</evidence>
<organism evidence="5 6">
    <name type="scientific">Streptomyces hesseae</name>
    <dbReference type="NCBI Taxonomy" id="3075519"/>
    <lineage>
        <taxon>Bacteria</taxon>
        <taxon>Bacillati</taxon>
        <taxon>Actinomycetota</taxon>
        <taxon>Actinomycetes</taxon>
        <taxon>Kitasatosporales</taxon>
        <taxon>Streptomycetaceae</taxon>
        <taxon>Streptomyces</taxon>
    </lineage>
</organism>
<dbReference type="SMART" id="SM00060">
    <property type="entry name" value="FN3"/>
    <property type="match status" value="3"/>
</dbReference>
<feature type="signal peptide" evidence="3">
    <location>
        <begin position="1"/>
        <end position="28"/>
    </location>
</feature>
<keyword evidence="1" id="KW-0378">Hydrolase</keyword>
<dbReference type="SUPFAM" id="SSF49265">
    <property type="entry name" value="Fibronectin type III"/>
    <property type="match status" value="2"/>
</dbReference>
<evidence type="ECO:0000256" key="1">
    <source>
        <dbReference type="ARBA" id="ARBA00023295"/>
    </source>
</evidence>
<dbReference type="InterPro" id="IPR013783">
    <property type="entry name" value="Ig-like_fold"/>
</dbReference>
<dbReference type="PROSITE" id="PS50853">
    <property type="entry name" value="FN3"/>
    <property type="match status" value="1"/>
</dbReference>
<evidence type="ECO:0000313" key="5">
    <source>
        <dbReference type="EMBL" id="MDT0451436.1"/>
    </source>
</evidence>
<accession>A0ABU2SR15</accession>
<evidence type="ECO:0000259" key="4">
    <source>
        <dbReference type="PROSITE" id="PS50853"/>
    </source>
</evidence>
<dbReference type="Proteomes" id="UP001180531">
    <property type="component" value="Unassembled WGS sequence"/>
</dbReference>
<keyword evidence="2" id="KW-0119">Carbohydrate metabolism</keyword>
<feature type="chain" id="PRO_5047375829" description="Fibronectin type-III domain-containing protein" evidence="3">
    <location>
        <begin position="29"/>
        <end position="350"/>
    </location>
</feature>
<dbReference type="EMBL" id="JAVRFI010000013">
    <property type="protein sequence ID" value="MDT0451436.1"/>
    <property type="molecule type" value="Genomic_DNA"/>
</dbReference>
<evidence type="ECO:0000313" key="6">
    <source>
        <dbReference type="Proteomes" id="UP001180531"/>
    </source>
</evidence>
<dbReference type="InterPro" id="IPR036116">
    <property type="entry name" value="FN3_sf"/>
</dbReference>
<feature type="domain" description="Fibronectin type-III" evidence="4">
    <location>
        <begin position="244"/>
        <end position="350"/>
    </location>
</feature>
<reference evidence="5" key="1">
    <citation type="submission" date="2024-05" db="EMBL/GenBank/DDBJ databases">
        <title>30 novel species of actinomycetes from the DSMZ collection.</title>
        <authorList>
            <person name="Nouioui I."/>
        </authorList>
    </citation>
    <scope>NUCLEOTIDE SEQUENCE</scope>
    <source>
        <strain evidence="5">DSM 40473</strain>
    </source>
</reference>
<proteinExistence type="predicted"/>
<dbReference type="RefSeq" id="WP_311612840.1">
    <property type="nucleotide sequence ID" value="NZ_JAVRFI010000013.1"/>
</dbReference>
<evidence type="ECO:0000256" key="3">
    <source>
        <dbReference type="SAM" id="SignalP"/>
    </source>
</evidence>
<dbReference type="InterPro" id="IPR003961">
    <property type="entry name" value="FN3_dom"/>
</dbReference>
<sequence>MNRPLSRAAIGTALVLAATAGLALPASAAQTAPSSAVTAVAAVASGPSVPTDFEARYENGVVLTWTANKDEATTGYRIHRWRTADGPDTAQVIATAGKVPFAGRHVDETELDKGGVHYSYAITAVGKDGAESAFSTPRDIVRPWHAAPVDVAATLADGTLNIHWKQPEVGDRPDHWMIYRSKTAPVRPETGAELFHEAGGPDVTLQVPEKEGNDYFYAVVAVTPARSAYSKSVKPTVAERKPGQPAAPVMWNVGSAGNQGEIALVSWDDGKARPGDPRIVGYNVYRWTSEERPDATDRSGATKLNTAPVSGRSLQDADVKDGTKYWYAVTAVTADGTESAPAAPVLYWTA</sequence>
<keyword evidence="6" id="KW-1185">Reference proteome</keyword>
<keyword evidence="2" id="KW-0624">Polysaccharide degradation</keyword>
<comment type="caution">
    <text evidence="5">The sequence shown here is derived from an EMBL/GenBank/DDBJ whole genome shotgun (WGS) entry which is preliminary data.</text>
</comment>